<comment type="similarity">
    <text evidence="3 4">In the C-terminal section; belongs to the PPC synthetase family.</text>
</comment>
<feature type="domain" description="DNA/pantothenate metabolism flavoprotein C-terminal" evidence="6">
    <location>
        <begin position="185"/>
        <end position="393"/>
    </location>
</feature>
<keyword evidence="1 3" id="KW-0210">Decarboxylase</keyword>
<keyword evidence="3 4" id="KW-0436">Ligase</keyword>
<feature type="binding site" evidence="3">
    <location>
        <position position="278"/>
    </location>
    <ligand>
        <name>CTP</name>
        <dbReference type="ChEBI" id="CHEBI:37563"/>
    </ligand>
</feature>
<proteinExistence type="inferred from homology"/>
<comment type="pathway">
    <text evidence="3 4">Cofactor biosynthesis; coenzyme A biosynthesis; CoA from (R)-pantothenate: step 2/5.</text>
</comment>
<keyword evidence="3" id="KW-0479">Metal-binding</keyword>
<keyword evidence="3" id="KW-0511">Multifunctional enzyme</keyword>
<comment type="catalytic activity">
    <reaction evidence="3 4">
        <text>N-[(R)-4-phosphopantothenoyl]-L-cysteine + H(+) = (R)-4'-phosphopantetheine + CO2</text>
        <dbReference type="Rhea" id="RHEA:16793"/>
        <dbReference type="ChEBI" id="CHEBI:15378"/>
        <dbReference type="ChEBI" id="CHEBI:16526"/>
        <dbReference type="ChEBI" id="CHEBI:59458"/>
        <dbReference type="ChEBI" id="CHEBI:61723"/>
        <dbReference type="EC" id="4.1.1.36"/>
    </reaction>
</comment>
<dbReference type="NCBIfam" id="TIGR00521">
    <property type="entry name" value="coaBC_dfp"/>
    <property type="match status" value="1"/>
</dbReference>
<evidence type="ECO:0000256" key="2">
    <source>
        <dbReference type="ARBA" id="ARBA00023239"/>
    </source>
</evidence>
<accession>A0A2N5N7K3</accession>
<dbReference type="Gene3D" id="3.40.50.1950">
    <property type="entry name" value="Flavin prenyltransferase-like"/>
    <property type="match status" value="1"/>
</dbReference>
<dbReference type="GO" id="GO:0046872">
    <property type="term" value="F:metal ion binding"/>
    <property type="evidence" value="ECO:0007669"/>
    <property type="project" value="UniProtKB-KW"/>
</dbReference>
<feature type="binding site" evidence="3">
    <location>
        <position position="322"/>
    </location>
    <ligand>
        <name>CTP</name>
        <dbReference type="ChEBI" id="CHEBI:37563"/>
    </ligand>
</feature>
<keyword evidence="3" id="KW-0460">Magnesium</keyword>
<dbReference type="GO" id="GO:0004633">
    <property type="term" value="F:phosphopantothenoylcysteine decarboxylase activity"/>
    <property type="evidence" value="ECO:0007669"/>
    <property type="project" value="UniProtKB-UniRule"/>
</dbReference>
<feature type="region of interest" description="Phosphopantothenate--cysteine ligase" evidence="3">
    <location>
        <begin position="190"/>
        <end position="405"/>
    </location>
</feature>
<dbReference type="PANTHER" id="PTHR14359:SF6">
    <property type="entry name" value="PHOSPHOPANTOTHENOYLCYSTEINE DECARBOXYLASE"/>
    <property type="match status" value="1"/>
</dbReference>
<dbReference type="InterPro" id="IPR007085">
    <property type="entry name" value="DNA/pantothenate-metab_flavo_C"/>
</dbReference>
<feature type="active site" description="Proton donor" evidence="3">
    <location>
        <position position="157"/>
    </location>
</feature>
<dbReference type="Proteomes" id="UP000234789">
    <property type="component" value="Unassembled WGS sequence"/>
</dbReference>
<dbReference type="UniPathway" id="UPA00241">
    <property type="reaction ID" value="UER00353"/>
</dbReference>
<keyword evidence="3 4" id="KW-0288">FMN</keyword>
<dbReference type="EC" id="6.3.2.5" evidence="3"/>
<comment type="function">
    <text evidence="4">Catalyzes two steps in the biosynthesis of coenzyme A. In the first step cysteine is conjugated to 4'-phosphopantothenate to form 4-phosphopantothenoylcysteine, in the latter compound is decarboxylated to form 4'-phosphopantotheine.</text>
</comment>
<evidence type="ECO:0000313" key="8">
    <source>
        <dbReference type="Proteomes" id="UP000234789"/>
    </source>
</evidence>
<name>A0A2N5N7K3_9BACL</name>
<comment type="similarity">
    <text evidence="3 4">In the N-terminal section; belongs to the HFCD (homo-oligomeric flavin containing Cys decarboxylase) superfamily.</text>
</comment>
<dbReference type="GO" id="GO:0004632">
    <property type="term" value="F:phosphopantothenate--cysteine ligase activity"/>
    <property type="evidence" value="ECO:0007669"/>
    <property type="project" value="UniProtKB-UniRule"/>
</dbReference>
<feature type="binding site" evidence="3">
    <location>
        <position position="340"/>
    </location>
    <ligand>
        <name>CTP</name>
        <dbReference type="ChEBI" id="CHEBI:37563"/>
    </ligand>
</feature>
<dbReference type="Gene3D" id="3.40.50.10300">
    <property type="entry name" value="CoaB-like"/>
    <property type="match status" value="1"/>
</dbReference>
<evidence type="ECO:0000256" key="4">
    <source>
        <dbReference type="RuleBase" id="RU364078"/>
    </source>
</evidence>
<dbReference type="GO" id="GO:0071513">
    <property type="term" value="C:phosphopantothenoylcysteine decarboxylase complex"/>
    <property type="evidence" value="ECO:0007669"/>
    <property type="project" value="TreeGrafter"/>
</dbReference>
<feature type="binding site" evidence="3">
    <location>
        <position position="336"/>
    </location>
    <ligand>
        <name>CTP</name>
        <dbReference type="ChEBI" id="CHEBI:37563"/>
    </ligand>
</feature>
<gene>
    <name evidence="3" type="primary">coaBC</name>
    <name evidence="7" type="ORF">B8V81_4768</name>
</gene>
<dbReference type="InterPro" id="IPR035929">
    <property type="entry name" value="CoaB-like_sf"/>
</dbReference>
<dbReference type="InterPro" id="IPR005252">
    <property type="entry name" value="CoaBC"/>
</dbReference>
<keyword evidence="8" id="KW-1185">Reference proteome</keyword>
<evidence type="ECO:0000259" key="5">
    <source>
        <dbReference type="Pfam" id="PF02441"/>
    </source>
</evidence>
<dbReference type="InterPro" id="IPR036551">
    <property type="entry name" value="Flavin_trans-like"/>
</dbReference>
<evidence type="ECO:0000256" key="3">
    <source>
        <dbReference type="HAMAP-Rule" id="MF_02225"/>
    </source>
</evidence>
<feature type="region of interest" description="Phosphopantothenoylcysteine decarboxylase" evidence="3">
    <location>
        <begin position="1"/>
        <end position="189"/>
    </location>
</feature>
<dbReference type="Pfam" id="PF02441">
    <property type="entry name" value="Flavoprotein"/>
    <property type="match status" value="1"/>
</dbReference>
<dbReference type="InterPro" id="IPR003382">
    <property type="entry name" value="Flavoprotein"/>
</dbReference>
<organism evidence="7 8">
    <name type="scientific">Paenibacillus pasadenensis</name>
    <dbReference type="NCBI Taxonomy" id="217090"/>
    <lineage>
        <taxon>Bacteria</taxon>
        <taxon>Bacillati</taxon>
        <taxon>Bacillota</taxon>
        <taxon>Bacilli</taxon>
        <taxon>Bacillales</taxon>
        <taxon>Paenibacillaceae</taxon>
        <taxon>Paenibacillus</taxon>
    </lineage>
</organism>
<comment type="function">
    <text evidence="3">Catalyzes two sequential steps in the biosynthesis of coenzyme A. In the first step cysteine is conjugated to 4'-phosphopantothenate to form 4-phosphopantothenoylcysteine. In the second step the latter compound is decarboxylated to form 4'-phosphopantotheine.</text>
</comment>
<dbReference type="EMBL" id="NFEZ01000004">
    <property type="protein sequence ID" value="PLT46337.1"/>
    <property type="molecule type" value="Genomic_DNA"/>
</dbReference>
<evidence type="ECO:0000313" key="7">
    <source>
        <dbReference type="EMBL" id="PLT46337.1"/>
    </source>
</evidence>
<protein>
    <recommendedName>
        <fullName evidence="3">Coenzyme A biosynthesis bifunctional protein CoaBC</fullName>
    </recommendedName>
    <alternativeName>
        <fullName evidence="3">DNA/pantothenate metabolism flavoprotein</fullName>
    </alternativeName>
    <alternativeName>
        <fullName evidence="3">Phosphopantothenoylcysteine synthetase/decarboxylase</fullName>
        <shortName evidence="3">PPCS-PPCDC</shortName>
    </alternativeName>
    <domain>
        <recommendedName>
            <fullName evidence="3">Phosphopantothenoylcysteine decarboxylase</fullName>
            <shortName evidence="3">PPC decarboxylase</shortName>
            <shortName evidence="3">PPC-DC</shortName>
            <ecNumber evidence="3">4.1.1.36</ecNumber>
        </recommendedName>
        <alternativeName>
            <fullName evidence="3">CoaC</fullName>
        </alternativeName>
    </domain>
    <domain>
        <recommendedName>
            <fullName evidence="3">Phosphopantothenate--cysteine ligase</fullName>
            <ecNumber evidence="3">6.3.2.5</ecNumber>
        </recommendedName>
        <alternativeName>
            <fullName evidence="3">CoaB</fullName>
        </alternativeName>
        <alternativeName>
            <fullName evidence="3">Phosphopantothenoylcysteine synthetase</fullName>
            <shortName evidence="3">PPC synthetase</shortName>
            <shortName evidence="3">PPC-S</shortName>
        </alternativeName>
    </domain>
</protein>
<sequence length="405" mass="42888">MLRGKTILLGVTGGIAAYKAAALCSKLVQKGAEVHVIMTESAVRFIAPLTLQTLSRHPVHLDTFDEKDPAVVTHIDLADRADLILIAPATANSLAKLAAGLADDMLSTTLLAATAPIIAAPAMNVHMYEHPATVANMETLGRRGVRFLDPGTGQLACGYVAKGRLAEPEEIVLAVEKFFASRKLLAGKRLLVTAGGTVERFDPVRYLTNDSSGKMGFAIAEAARDMGAEVTVVAARTDVPAPGGVELVRVESAEQMLEAVLSRYAEADIVVKAAAVADYRPVERHASKLKKSAGTLTLELEKTTDILAELGRRKSGQFLVGFAAETERLAEHAMDKLRRKNCDLIVANDVTMEGAGFGGDTNAVQVFDRDGAALSLPVLSKRETAERLLGLVASRLGGASPEGSR</sequence>
<dbReference type="GO" id="GO:0015937">
    <property type="term" value="P:coenzyme A biosynthetic process"/>
    <property type="evidence" value="ECO:0007669"/>
    <property type="project" value="UniProtKB-UniRule"/>
</dbReference>
<dbReference type="GO" id="GO:0015941">
    <property type="term" value="P:pantothenate catabolic process"/>
    <property type="evidence" value="ECO:0007669"/>
    <property type="project" value="InterPro"/>
</dbReference>
<dbReference type="RefSeq" id="WP_101809294.1">
    <property type="nucleotide sequence ID" value="NZ_NFEZ01000004.1"/>
</dbReference>
<comment type="cofactor">
    <cofactor evidence="3">
        <name>Mg(2+)</name>
        <dbReference type="ChEBI" id="CHEBI:18420"/>
    </cofactor>
</comment>
<dbReference type="HAMAP" id="MF_02225">
    <property type="entry name" value="CoaBC"/>
    <property type="match status" value="1"/>
</dbReference>
<comment type="catalytic activity">
    <reaction evidence="3 4">
        <text>(R)-4'-phosphopantothenate + L-cysteine + CTP = N-[(R)-4-phosphopantothenoyl]-L-cysteine + CMP + diphosphate + H(+)</text>
        <dbReference type="Rhea" id="RHEA:19397"/>
        <dbReference type="ChEBI" id="CHEBI:10986"/>
        <dbReference type="ChEBI" id="CHEBI:15378"/>
        <dbReference type="ChEBI" id="CHEBI:33019"/>
        <dbReference type="ChEBI" id="CHEBI:35235"/>
        <dbReference type="ChEBI" id="CHEBI:37563"/>
        <dbReference type="ChEBI" id="CHEBI:59458"/>
        <dbReference type="ChEBI" id="CHEBI:60377"/>
        <dbReference type="EC" id="6.3.2.5"/>
    </reaction>
</comment>
<comment type="cofactor">
    <cofactor evidence="3">
        <name>FMN</name>
        <dbReference type="ChEBI" id="CHEBI:58210"/>
    </cofactor>
    <text evidence="3">Binds 1 FMN per subunit.</text>
</comment>
<comment type="pathway">
    <text evidence="3 4">Cofactor biosynthesis; coenzyme A biosynthesis; CoA from (R)-pantothenate: step 3/5.</text>
</comment>
<keyword evidence="2 3" id="KW-0456">Lyase</keyword>
<feature type="domain" description="Flavoprotein" evidence="5">
    <location>
        <begin position="5"/>
        <end position="176"/>
    </location>
</feature>
<dbReference type="PANTHER" id="PTHR14359">
    <property type="entry name" value="HOMO-OLIGOMERIC FLAVIN CONTAINING CYS DECARBOXYLASE FAMILY"/>
    <property type="match status" value="1"/>
</dbReference>
<dbReference type="AlphaFoldDB" id="A0A2N5N7K3"/>
<dbReference type="GO" id="GO:0010181">
    <property type="term" value="F:FMN binding"/>
    <property type="evidence" value="ECO:0007669"/>
    <property type="project" value="UniProtKB-UniRule"/>
</dbReference>
<feature type="binding site" evidence="3">
    <location>
        <position position="288"/>
    </location>
    <ligand>
        <name>CTP</name>
        <dbReference type="ChEBI" id="CHEBI:37563"/>
    </ligand>
</feature>
<evidence type="ECO:0000256" key="1">
    <source>
        <dbReference type="ARBA" id="ARBA00022793"/>
    </source>
</evidence>
<comment type="caution">
    <text evidence="3">Lacks conserved residue(s) required for the propagation of feature annotation.</text>
</comment>
<keyword evidence="3 4" id="KW-0285">Flavoprotein</keyword>
<comment type="caution">
    <text evidence="7">The sequence shown here is derived from an EMBL/GenBank/DDBJ whole genome shotgun (WGS) entry which is preliminary data.</text>
</comment>
<dbReference type="EC" id="4.1.1.36" evidence="3"/>
<evidence type="ECO:0000259" key="6">
    <source>
        <dbReference type="Pfam" id="PF04127"/>
    </source>
</evidence>
<reference evidence="7 8" key="1">
    <citation type="submission" date="2017-05" db="EMBL/GenBank/DDBJ databases">
        <title>Functional genome analysis of Paenibacillus pasadenensis strain R16: insights on endophytic life style and antifungal activity.</title>
        <authorList>
            <person name="Passera A."/>
            <person name="Marcolungo L."/>
            <person name="Casati P."/>
            <person name="Brasca M."/>
            <person name="Quaglino F."/>
            <person name="Delledonne M."/>
        </authorList>
    </citation>
    <scope>NUCLEOTIDE SEQUENCE [LARGE SCALE GENOMIC DNA]</scope>
    <source>
        <strain evidence="7 8">R16</strain>
    </source>
</reference>
<dbReference type="Pfam" id="PF04127">
    <property type="entry name" value="DFP"/>
    <property type="match status" value="1"/>
</dbReference>
<dbReference type="SUPFAM" id="SSF52507">
    <property type="entry name" value="Homo-oligomeric flavin-containing Cys decarboxylases, HFCD"/>
    <property type="match status" value="1"/>
</dbReference>
<dbReference type="SUPFAM" id="SSF102645">
    <property type="entry name" value="CoaB-like"/>
    <property type="match status" value="1"/>
</dbReference>